<keyword evidence="3" id="KW-0902">Two-component regulatory system</keyword>
<evidence type="ECO:0000256" key="1">
    <source>
        <dbReference type="ARBA" id="ARBA00022679"/>
    </source>
</evidence>
<dbReference type="InterPro" id="IPR029016">
    <property type="entry name" value="GAF-like_dom_sf"/>
</dbReference>
<keyword evidence="2 5" id="KW-0418">Kinase</keyword>
<dbReference type="SMART" id="SM00065">
    <property type="entry name" value="GAF"/>
    <property type="match status" value="1"/>
</dbReference>
<comment type="caution">
    <text evidence="5">The sequence shown here is derived from an EMBL/GenBank/DDBJ whole genome shotgun (WGS) entry which is preliminary data.</text>
</comment>
<dbReference type="EMBL" id="JAPCID010000081">
    <property type="protein sequence ID" value="MDA0142283.1"/>
    <property type="molecule type" value="Genomic_DNA"/>
</dbReference>
<sequence>MESTAFRTLSDVVLAIAADHRVDSVLQRIVDSARELGGARYAALGIPDGDGAFARFITSGMSDELIEAMGPLPRTHGMLGAMLHSPEPHLTEDITADPRFRGWWPRAHPQMRSFLGVPIVSRSEVIGAIYLTEKDAGFSEEDQRLIELLAAHAAIAIQNARLHERSRELSIVEERNRLARDLHDNVTQRLFGVKLAAESALTLLDRDACAAGVELKRVRDLASGAMEELRAVVFELRPASLEAEGLATVLRKHVEVLRRVTGQEIDLKVCDVPRLSPECATQVLRIAQEALGNAVRHADATRIEVRLCGRTLTVTDDGVGFDPEGPEVRGQRLGLTSMQERAIEAGGALTVRSERGLGTTVELTL</sequence>
<dbReference type="Pfam" id="PF07730">
    <property type="entry name" value="HisKA_3"/>
    <property type="match status" value="1"/>
</dbReference>
<evidence type="ECO:0000313" key="6">
    <source>
        <dbReference type="Proteomes" id="UP001147700"/>
    </source>
</evidence>
<reference evidence="5" key="1">
    <citation type="submission" date="2022-10" db="EMBL/GenBank/DDBJ databases">
        <title>The WGS of Solirubrobacter sp. CPCC 204708.</title>
        <authorList>
            <person name="Jiang Z."/>
        </authorList>
    </citation>
    <scope>NUCLEOTIDE SEQUENCE</scope>
    <source>
        <strain evidence="5">CPCC 204708</strain>
    </source>
</reference>
<organism evidence="5 6">
    <name type="scientific">Solirubrobacter deserti</name>
    <dbReference type="NCBI Taxonomy" id="2282478"/>
    <lineage>
        <taxon>Bacteria</taxon>
        <taxon>Bacillati</taxon>
        <taxon>Actinomycetota</taxon>
        <taxon>Thermoleophilia</taxon>
        <taxon>Solirubrobacterales</taxon>
        <taxon>Solirubrobacteraceae</taxon>
        <taxon>Solirubrobacter</taxon>
    </lineage>
</organism>
<dbReference type="GO" id="GO:0016301">
    <property type="term" value="F:kinase activity"/>
    <property type="evidence" value="ECO:0007669"/>
    <property type="project" value="UniProtKB-KW"/>
</dbReference>
<dbReference type="SUPFAM" id="SSF55781">
    <property type="entry name" value="GAF domain-like"/>
    <property type="match status" value="1"/>
</dbReference>
<feature type="domain" description="Histidine kinase" evidence="4">
    <location>
        <begin position="282"/>
        <end position="365"/>
    </location>
</feature>
<proteinExistence type="predicted"/>
<evidence type="ECO:0000259" key="4">
    <source>
        <dbReference type="PROSITE" id="PS50109"/>
    </source>
</evidence>
<accession>A0ABT4RUM0</accession>
<keyword evidence="6" id="KW-1185">Reference proteome</keyword>
<dbReference type="Pfam" id="PF13185">
    <property type="entry name" value="GAF_2"/>
    <property type="match status" value="1"/>
</dbReference>
<dbReference type="Gene3D" id="3.30.565.10">
    <property type="entry name" value="Histidine kinase-like ATPase, C-terminal domain"/>
    <property type="match status" value="1"/>
</dbReference>
<dbReference type="InterPro" id="IPR011712">
    <property type="entry name" value="Sig_transdc_His_kin_sub3_dim/P"/>
</dbReference>
<dbReference type="Proteomes" id="UP001147700">
    <property type="component" value="Unassembled WGS sequence"/>
</dbReference>
<name>A0ABT4RUM0_9ACTN</name>
<protein>
    <submittedName>
        <fullName evidence="5">GAF domain-containing sensor histidine kinase</fullName>
    </submittedName>
</protein>
<dbReference type="InterPro" id="IPR003594">
    <property type="entry name" value="HATPase_dom"/>
</dbReference>
<dbReference type="Gene3D" id="3.30.450.40">
    <property type="match status" value="1"/>
</dbReference>
<dbReference type="PANTHER" id="PTHR24421">
    <property type="entry name" value="NITRATE/NITRITE SENSOR PROTEIN NARX-RELATED"/>
    <property type="match status" value="1"/>
</dbReference>
<evidence type="ECO:0000256" key="2">
    <source>
        <dbReference type="ARBA" id="ARBA00022777"/>
    </source>
</evidence>
<dbReference type="Gene3D" id="1.20.5.1930">
    <property type="match status" value="1"/>
</dbReference>
<dbReference type="RefSeq" id="WP_202955553.1">
    <property type="nucleotide sequence ID" value="NZ_JAPCID010000081.1"/>
</dbReference>
<gene>
    <name evidence="5" type="ORF">OJ962_32670</name>
</gene>
<dbReference type="Pfam" id="PF02518">
    <property type="entry name" value="HATPase_c"/>
    <property type="match status" value="1"/>
</dbReference>
<evidence type="ECO:0000256" key="3">
    <source>
        <dbReference type="ARBA" id="ARBA00023012"/>
    </source>
</evidence>
<dbReference type="CDD" id="cd16917">
    <property type="entry name" value="HATPase_UhpB-NarQ-NarX-like"/>
    <property type="match status" value="1"/>
</dbReference>
<keyword evidence="1" id="KW-0808">Transferase</keyword>
<dbReference type="InterPro" id="IPR050482">
    <property type="entry name" value="Sensor_HK_TwoCompSys"/>
</dbReference>
<dbReference type="InterPro" id="IPR003018">
    <property type="entry name" value="GAF"/>
</dbReference>
<evidence type="ECO:0000313" key="5">
    <source>
        <dbReference type="EMBL" id="MDA0142283.1"/>
    </source>
</evidence>
<dbReference type="SUPFAM" id="SSF55874">
    <property type="entry name" value="ATPase domain of HSP90 chaperone/DNA topoisomerase II/histidine kinase"/>
    <property type="match status" value="1"/>
</dbReference>
<dbReference type="PANTHER" id="PTHR24421:SF61">
    <property type="entry name" value="OXYGEN SENSOR HISTIDINE KINASE NREB"/>
    <property type="match status" value="1"/>
</dbReference>
<dbReference type="InterPro" id="IPR005467">
    <property type="entry name" value="His_kinase_dom"/>
</dbReference>
<dbReference type="SMART" id="SM00387">
    <property type="entry name" value="HATPase_c"/>
    <property type="match status" value="1"/>
</dbReference>
<dbReference type="InterPro" id="IPR036890">
    <property type="entry name" value="HATPase_C_sf"/>
</dbReference>
<dbReference type="PROSITE" id="PS50109">
    <property type="entry name" value="HIS_KIN"/>
    <property type="match status" value="1"/>
</dbReference>